<dbReference type="GeneID" id="81399296"/>
<dbReference type="Proteomes" id="UP001141434">
    <property type="component" value="Unassembled WGS sequence"/>
</dbReference>
<evidence type="ECO:0000313" key="2">
    <source>
        <dbReference type="Proteomes" id="UP001141434"/>
    </source>
</evidence>
<reference evidence="1" key="2">
    <citation type="journal article" date="2023" name="IMA Fungus">
        <title>Comparative genomic study of the Penicillium genus elucidates a diverse pangenome and 15 lateral gene transfer events.</title>
        <authorList>
            <person name="Petersen C."/>
            <person name="Sorensen T."/>
            <person name="Nielsen M.R."/>
            <person name="Sondergaard T.E."/>
            <person name="Sorensen J.L."/>
            <person name="Fitzpatrick D.A."/>
            <person name="Frisvad J.C."/>
            <person name="Nielsen K.L."/>
        </authorList>
    </citation>
    <scope>NUCLEOTIDE SEQUENCE</scope>
    <source>
        <strain evidence="1">IBT 34128</strain>
    </source>
</reference>
<evidence type="ECO:0000313" key="1">
    <source>
        <dbReference type="EMBL" id="KAJ5081338.1"/>
    </source>
</evidence>
<proteinExistence type="predicted"/>
<accession>A0A9W9EGE3</accession>
<gene>
    <name evidence="1" type="ORF">NUU61_009602</name>
</gene>
<sequence>MKAVVAHHLGFRSPDGCHIAKIEDWFRGSFNVCIPISIDPWKGQQQPGHRVFLRFPLPYRVGEKFRPRNGDENIQCEAGAPYAVGYYNGFACRRLRITSAIRIKTSLLWMV</sequence>
<dbReference type="OrthoDB" id="3645574at2759"/>
<comment type="caution">
    <text evidence="1">The sequence shown here is derived from an EMBL/GenBank/DDBJ whole genome shotgun (WGS) entry which is preliminary data.</text>
</comment>
<name>A0A9W9EGE3_9EURO</name>
<dbReference type="RefSeq" id="XP_056506625.1">
    <property type="nucleotide sequence ID" value="XM_056660127.1"/>
</dbReference>
<keyword evidence="2" id="KW-1185">Reference proteome</keyword>
<dbReference type="AlphaFoldDB" id="A0A9W9EGE3"/>
<organism evidence="1 2">
    <name type="scientific">Penicillium alfredii</name>
    <dbReference type="NCBI Taxonomy" id="1506179"/>
    <lineage>
        <taxon>Eukaryota</taxon>
        <taxon>Fungi</taxon>
        <taxon>Dikarya</taxon>
        <taxon>Ascomycota</taxon>
        <taxon>Pezizomycotina</taxon>
        <taxon>Eurotiomycetes</taxon>
        <taxon>Eurotiomycetidae</taxon>
        <taxon>Eurotiales</taxon>
        <taxon>Aspergillaceae</taxon>
        <taxon>Penicillium</taxon>
    </lineage>
</organism>
<reference evidence="1" key="1">
    <citation type="submission" date="2022-11" db="EMBL/GenBank/DDBJ databases">
        <authorList>
            <person name="Petersen C."/>
        </authorList>
    </citation>
    <scope>NUCLEOTIDE SEQUENCE</scope>
    <source>
        <strain evidence="1">IBT 34128</strain>
    </source>
</reference>
<protein>
    <submittedName>
        <fullName evidence="1">Uncharacterized protein</fullName>
    </submittedName>
</protein>
<dbReference type="EMBL" id="JAPMSZ010000012">
    <property type="protein sequence ID" value="KAJ5081338.1"/>
    <property type="molecule type" value="Genomic_DNA"/>
</dbReference>